<reference evidence="5" key="1">
    <citation type="submission" date="2019-08" db="EMBL/GenBank/DDBJ databases">
        <authorList>
            <person name="Kucharzyk K."/>
            <person name="Murdoch R.W."/>
            <person name="Higgins S."/>
            <person name="Loffler F."/>
        </authorList>
    </citation>
    <scope>NUCLEOTIDE SEQUENCE</scope>
</reference>
<gene>
    <name evidence="5" type="primary">arnC_57</name>
    <name evidence="5" type="ORF">SDC9_178566</name>
</gene>
<dbReference type="EC" id="2.4.2.53" evidence="5"/>
<evidence type="ECO:0000256" key="1">
    <source>
        <dbReference type="ARBA" id="ARBA00022692"/>
    </source>
</evidence>
<dbReference type="GO" id="GO:0099621">
    <property type="term" value="F:undecaprenyl-phosphate 4-deoxy-4-formamido-L-arabinose transferase activity"/>
    <property type="evidence" value="ECO:0007669"/>
    <property type="project" value="UniProtKB-EC"/>
</dbReference>
<dbReference type="PANTHER" id="PTHR48090:SF3">
    <property type="entry name" value="UNDECAPRENYL-PHOSPHATE 4-DEOXY-4-FORMAMIDO-L-ARABINOSE TRANSFERASE"/>
    <property type="match status" value="1"/>
</dbReference>
<keyword evidence="3 4" id="KW-0472">Membrane</keyword>
<dbReference type="AlphaFoldDB" id="A0A645GYH0"/>
<keyword evidence="5" id="KW-0328">Glycosyltransferase</keyword>
<evidence type="ECO:0000256" key="4">
    <source>
        <dbReference type="SAM" id="Phobius"/>
    </source>
</evidence>
<comment type="caution">
    <text evidence="5">The sequence shown here is derived from an EMBL/GenBank/DDBJ whole genome shotgun (WGS) entry which is preliminary data.</text>
</comment>
<dbReference type="GO" id="GO:0005886">
    <property type="term" value="C:plasma membrane"/>
    <property type="evidence" value="ECO:0007669"/>
    <property type="project" value="TreeGrafter"/>
</dbReference>
<protein>
    <submittedName>
        <fullName evidence="5">Undecaprenyl-phosphate 4-deoxy-4-formamido-L-arabinose transferase</fullName>
        <ecNumber evidence="5">2.4.2.53</ecNumber>
    </submittedName>
</protein>
<sequence>MAHREREMGTSKYGLFQLIRLNFDLMTSFSIVPLQFVTMAGMLISLLSSLLVLYMLLRRLFIGPEAEGLFTLMAIQFMLTGITLFSLGITGEYVGRIYREVSRRPRYSVRKIFEHEAGE</sequence>
<feature type="transmembrane region" description="Helical" evidence="4">
    <location>
        <begin position="36"/>
        <end position="57"/>
    </location>
</feature>
<dbReference type="InterPro" id="IPR050256">
    <property type="entry name" value="Glycosyltransferase_2"/>
</dbReference>
<proteinExistence type="predicted"/>
<evidence type="ECO:0000256" key="3">
    <source>
        <dbReference type="ARBA" id="ARBA00023136"/>
    </source>
</evidence>
<accession>A0A645GYH0</accession>
<evidence type="ECO:0000256" key="2">
    <source>
        <dbReference type="ARBA" id="ARBA00022989"/>
    </source>
</evidence>
<feature type="transmembrane region" description="Helical" evidence="4">
    <location>
        <begin position="69"/>
        <end position="94"/>
    </location>
</feature>
<dbReference type="PANTHER" id="PTHR48090">
    <property type="entry name" value="UNDECAPRENYL-PHOSPHATE 4-DEOXY-4-FORMAMIDO-L-ARABINOSE TRANSFERASE-RELATED"/>
    <property type="match status" value="1"/>
</dbReference>
<name>A0A645GYH0_9ZZZZ</name>
<organism evidence="5">
    <name type="scientific">bioreactor metagenome</name>
    <dbReference type="NCBI Taxonomy" id="1076179"/>
    <lineage>
        <taxon>unclassified sequences</taxon>
        <taxon>metagenomes</taxon>
        <taxon>ecological metagenomes</taxon>
    </lineage>
</organism>
<evidence type="ECO:0000313" key="5">
    <source>
        <dbReference type="EMBL" id="MPN31092.1"/>
    </source>
</evidence>
<dbReference type="EMBL" id="VSSQ01082484">
    <property type="protein sequence ID" value="MPN31092.1"/>
    <property type="molecule type" value="Genomic_DNA"/>
</dbReference>
<keyword evidence="5" id="KW-0808">Transferase</keyword>
<keyword evidence="2 4" id="KW-1133">Transmembrane helix</keyword>
<keyword evidence="1 4" id="KW-0812">Transmembrane</keyword>